<proteinExistence type="predicted"/>
<dbReference type="EMBL" id="QTTT01000001">
    <property type="protein sequence ID" value="REF00624.1"/>
    <property type="molecule type" value="Genomic_DNA"/>
</dbReference>
<keyword evidence="2" id="KW-1185">Reference proteome</keyword>
<dbReference type="OrthoDB" id="4266584at2"/>
<dbReference type="Proteomes" id="UP000256661">
    <property type="component" value="Unassembled WGS sequence"/>
</dbReference>
<reference evidence="1 2" key="1">
    <citation type="submission" date="2018-08" db="EMBL/GenBank/DDBJ databases">
        <title>Sequencing the genomes of 1000 actinobacteria strains.</title>
        <authorList>
            <person name="Klenk H.-P."/>
        </authorList>
    </citation>
    <scope>NUCLEOTIDE SEQUENCE [LARGE SCALE GENOMIC DNA]</scope>
    <source>
        <strain evidence="1 2">DSM 43927</strain>
    </source>
</reference>
<protein>
    <submittedName>
        <fullName evidence="1">Uncharacterized protein</fullName>
    </submittedName>
</protein>
<evidence type="ECO:0000313" key="2">
    <source>
        <dbReference type="Proteomes" id="UP000256661"/>
    </source>
</evidence>
<sequence length="127" mass="13757">MLARIVPGATGFSPDQIPGLAMDRWQSFPIDDRNPSDVTIEFVEYCLSRVNGLLIIITSASLATGAGPFFIDGDQFTDFAMTYHDLIGEPLIDGDTTVVSPSTGRVIVVHHDGWIDTLQGHPQGQDV</sequence>
<dbReference type="RefSeq" id="WP_116025755.1">
    <property type="nucleotide sequence ID" value="NZ_QTTT01000001.1"/>
</dbReference>
<gene>
    <name evidence="1" type="ORF">DFJ69_6180</name>
</gene>
<organism evidence="1 2">
    <name type="scientific">Thermomonospora umbrina</name>
    <dbReference type="NCBI Taxonomy" id="111806"/>
    <lineage>
        <taxon>Bacteria</taxon>
        <taxon>Bacillati</taxon>
        <taxon>Actinomycetota</taxon>
        <taxon>Actinomycetes</taxon>
        <taxon>Streptosporangiales</taxon>
        <taxon>Thermomonosporaceae</taxon>
        <taxon>Thermomonospora</taxon>
    </lineage>
</organism>
<evidence type="ECO:0000313" key="1">
    <source>
        <dbReference type="EMBL" id="REF00624.1"/>
    </source>
</evidence>
<comment type="caution">
    <text evidence="1">The sequence shown here is derived from an EMBL/GenBank/DDBJ whole genome shotgun (WGS) entry which is preliminary data.</text>
</comment>
<name>A0A3D9T2N7_9ACTN</name>
<dbReference type="AlphaFoldDB" id="A0A3D9T2N7"/>
<accession>A0A3D9T2N7</accession>